<reference evidence="2 3" key="1">
    <citation type="submission" date="2015-01" db="EMBL/GenBank/DDBJ databases">
        <title>Evolution of Trichinella species and genotypes.</title>
        <authorList>
            <person name="Korhonen P.K."/>
            <person name="Edoardo P."/>
            <person name="Giuseppe L.R."/>
            <person name="Gasser R.B."/>
        </authorList>
    </citation>
    <scope>NUCLEOTIDE SEQUENCE [LARGE SCALE GENOMIC DNA]</scope>
    <source>
        <strain evidence="2">ISS470</strain>
    </source>
</reference>
<accession>A0A0V1FUF4</accession>
<dbReference type="Proteomes" id="UP000054995">
    <property type="component" value="Unassembled WGS sequence"/>
</dbReference>
<evidence type="ECO:0000313" key="2">
    <source>
        <dbReference type="EMBL" id="KRY89471.1"/>
    </source>
</evidence>
<dbReference type="AlphaFoldDB" id="A0A0V1FUF4"/>
<evidence type="ECO:0000256" key="1">
    <source>
        <dbReference type="SAM" id="MobiDB-lite"/>
    </source>
</evidence>
<comment type="caution">
    <text evidence="2">The sequence shown here is derived from an EMBL/GenBank/DDBJ whole genome shotgun (WGS) entry which is preliminary data.</text>
</comment>
<name>A0A0V1FUF4_TRIPS</name>
<gene>
    <name evidence="2" type="ORF">T4D_6245</name>
</gene>
<protein>
    <submittedName>
        <fullName evidence="2">Uncharacterized protein</fullName>
    </submittedName>
</protein>
<proteinExistence type="predicted"/>
<evidence type="ECO:0000313" key="3">
    <source>
        <dbReference type="Proteomes" id="UP000054995"/>
    </source>
</evidence>
<sequence>MKCEKSSPLNFTFKIQHVPSRGSSGKALAPYASNVDKTTMSHLPLMSRKPRHSPLQDPEAWALTAKEQRRSSHSPSSKGRELHAPRWGLVWFLHPHPVLYISSPLLACLLFRRTCQ</sequence>
<keyword evidence="3" id="KW-1185">Reference proteome</keyword>
<organism evidence="2 3">
    <name type="scientific">Trichinella pseudospiralis</name>
    <name type="common">Parasitic roundworm</name>
    <dbReference type="NCBI Taxonomy" id="6337"/>
    <lineage>
        <taxon>Eukaryota</taxon>
        <taxon>Metazoa</taxon>
        <taxon>Ecdysozoa</taxon>
        <taxon>Nematoda</taxon>
        <taxon>Enoplea</taxon>
        <taxon>Dorylaimia</taxon>
        <taxon>Trichinellida</taxon>
        <taxon>Trichinellidae</taxon>
        <taxon>Trichinella</taxon>
    </lineage>
</organism>
<dbReference type="EMBL" id="JYDT01000031">
    <property type="protein sequence ID" value="KRY89471.1"/>
    <property type="molecule type" value="Genomic_DNA"/>
</dbReference>
<feature type="region of interest" description="Disordered" evidence="1">
    <location>
        <begin position="45"/>
        <end position="81"/>
    </location>
</feature>